<dbReference type="STRING" id="1120923.SAMN02746095_01001"/>
<comment type="subcellular location">
    <subcellularLocation>
        <location evidence="1">Periplasm</location>
    </subcellularLocation>
</comment>
<dbReference type="RefSeq" id="WP_048877628.1">
    <property type="nucleotide sequence ID" value="NZ_BANC01000017.1"/>
</dbReference>
<keyword evidence="7" id="KW-0472">Membrane</keyword>
<evidence type="ECO:0000256" key="1">
    <source>
        <dbReference type="ARBA" id="ARBA00004418"/>
    </source>
</evidence>
<evidence type="ECO:0000256" key="2">
    <source>
        <dbReference type="ARBA" id="ARBA00010602"/>
    </source>
</evidence>
<evidence type="ECO:0000259" key="8">
    <source>
        <dbReference type="Pfam" id="PF25881"/>
    </source>
</evidence>
<dbReference type="AlphaFoldDB" id="A0A0D6PBY9"/>
<feature type="transmembrane region" description="Helical" evidence="7">
    <location>
        <begin position="7"/>
        <end position="28"/>
    </location>
</feature>
<dbReference type="InterPro" id="IPR058792">
    <property type="entry name" value="Beta-barrel_RND_2"/>
</dbReference>
<dbReference type="Gene3D" id="2.40.50.100">
    <property type="match status" value="1"/>
</dbReference>
<dbReference type="Proteomes" id="UP000032668">
    <property type="component" value="Unassembled WGS sequence"/>
</dbReference>
<evidence type="ECO:0000259" key="9">
    <source>
        <dbReference type="Pfam" id="PF25954"/>
    </source>
</evidence>
<evidence type="ECO:0000256" key="6">
    <source>
        <dbReference type="SAM" id="Coils"/>
    </source>
</evidence>
<dbReference type="Pfam" id="PF25881">
    <property type="entry name" value="HH_YBHG"/>
    <property type="match status" value="1"/>
</dbReference>
<keyword evidence="7" id="KW-0812">Transmembrane</keyword>
<comment type="caution">
    <text evidence="10">The sequence shown here is derived from an EMBL/GenBank/DDBJ whole genome shotgun (WGS) entry which is preliminary data.</text>
</comment>
<evidence type="ECO:0000256" key="3">
    <source>
        <dbReference type="ARBA" id="ARBA00022729"/>
    </source>
</evidence>
<keyword evidence="3" id="KW-0732">Signal</keyword>
<keyword evidence="5 6" id="KW-0175">Coiled coil</keyword>
<evidence type="ECO:0000313" key="10">
    <source>
        <dbReference type="EMBL" id="GAN79167.1"/>
    </source>
</evidence>
<evidence type="ECO:0000256" key="4">
    <source>
        <dbReference type="ARBA" id="ARBA00022764"/>
    </source>
</evidence>
<organism evidence="10 11">
    <name type="scientific">Acidocella aminolytica 101 = DSM 11237</name>
    <dbReference type="NCBI Taxonomy" id="1120923"/>
    <lineage>
        <taxon>Bacteria</taxon>
        <taxon>Pseudomonadati</taxon>
        <taxon>Pseudomonadota</taxon>
        <taxon>Alphaproteobacteria</taxon>
        <taxon>Acetobacterales</taxon>
        <taxon>Acidocellaceae</taxon>
        <taxon>Acidocella</taxon>
    </lineage>
</organism>
<keyword evidence="11" id="KW-1185">Reference proteome</keyword>
<proteinExistence type="inferred from homology"/>
<dbReference type="Gene3D" id="2.40.30.170">
    <property type="match status" value="1"/>
</dbReference>
<sequence>MEGKRKKLSLVAAVVVVAGVGGIAYLHWRASPPGDRLTLYGNVDIREINAAFYDSGRIQQLLVQEGDKVHKGELLATLDDSRFTDALIAANARAANQKQILAALLAGSRPEQIAQAKAQMDALEAVYQNNQANYRRYATLTPGGAATIQQRDDARAAFLNARQNYEAAKQAYILAVKGPRTEDIAAAQAAYDEAKANAALAARQEQDTKLYAPSDGIIEERVQEPGDMTAPSTPVYIIALTNPIWVRAYVPEAELGRVHPGQEANITTDSYPGKIYRGWVGYISPTAEFTPKTVETPDLRAQLVYQLRIYACAPDGQLQLGMPATVSINLASDQGQGAARGADVCDGQHASAP</sequence>
<dbReference type="PANTHER" id="PTHR32347:SF29">
    <property type="entry name" value="UPF0194 MEMBRANE PROTEIN YBHG"/>
    <property type="match status" value="1"/>
</dbReference>
<dbReference type="EMBL" id="BANC01000017">
    <property type="protein sequence ID" value="GAN79167.1"/>
    <property type="molecule type" value="Genomic_DNA"/>
</dbReference>
<reference evidence="10 11" key="1">
    <citation type="submission" date="2012-11" db="EMBL/GenBank/DDBJ databases">
        <title>Whole genome sequence of Acidocella aminolytica 101 = DSM 11237.</title>
        <authorList>
            <person name="Azuma Y."/>
            <person name="Higashiura N."/>
            <person name="Hirakawa H."/>
            <person name="Matsushita K."/>
        </authorList>
    </citation>
    <scope>NUCLEOTIDE SEQUENCE [LARGE SCALE GENOMIC DNA]</scope>
    <source>
        <strain evidence="11">101 / DSM 11237</strain>
    </source>
</reference>
<evidence type="ECO:0000313" key="11">
    <source>
        <dbReference type="Proteomes" id="UP000032668"/>
    </source>
</evidence>
<feature type="domain" description="YbhG-like alpha-helical hairpin" evidence="8">
    <location>
        <begin position="78"/>
        <end position="204"/>
    </location>
</feature>
<name>A0A0D6PBY9_9PROT</name>
<accession>A0A0D6PBY9</accession>
<dbReference type="InterPro" id="IPR050465">
    <property type="entry name" value="UPF0194_transport"/>
</dbReference>
<dbReference type="PANTHER" id="PTHR32347">
    <property type="entry name" value="EFFLUX SYSTEM COMPONENT YKNX-RELATED"/>
    <property type="match status" value="1"/>
</dbReference>
<gene>
    <name evidence="10" type="ORF">Aam_017_072</name>
</gene>
<feature type="coiled-coil region" evidence="6">
    <location>
        <begin position="113"/>
        <end position="204"/>
    </location>
</feature>
<keyword evidence="4" id="KW-0574">Periplasm</keyword>
<dbReference type="InterPro" id="IPR059052">
    <property type="entry name" value="HH_YbhG-like"/>
</dbReference>
<evidence type="ECO:0000256" key="5">
    <source>
        <dbReference type="ARBA" id="ARBA00023054"/>
    </source>
</evidence>
<keyword evidence="7" id="KW-1133">Transmembrane helix</keyword>
<protein>
    <submittedName>
        <fullName evidence="10">Uncharacterized protein</fullName>
    </submittedName>
</protein>
<dbReference type="SUPFAM" id="SSF111369">
    <property type="entry name" value="HlyD-like secretion proteins"/>
    <property type="match status" value="2"/>
</dbReference>
<dbReference type="GO" id="GO:0042597">
    <property type="term" value="C:periplasmic space"/>
    <property type="evidence" value="ECO:0007669"/>
    <property type="project" value="UniProtKB-SubCell"/>
</dbReference>
<comment type="similarity">
    <text evidence="2">Belongs to the UPF0194 family.</text>
</comment>
<dbReference type="OrthoDB" id="9778236at2"/>
<evidence type="ECO:0000256" key="7">
    <source>
        <dbReference type="SAM" id="Phobius"/>
    </source>
</evidence>
<feature type="domain" description="CusB-like beta-barrel" evidence="9">
    <location>
        <begin position="243"/>
        <end position="329"/>
    </location>
</feature>
<dbReference type="Pfam" id="PF25954">
    <property type="entry name" value="Beta-barrel_RND_2"/>
    <property type="match status" value="1"/>
</dbReference>